<evidence type="ECO:0000313" key="13">
    <source>
        <dbReference type="EMBL" id="ABR49095.1"/>
    </source>
</evidence>
<dbReference type="Proteomes" id="UP000001572">
    <property type="component" value="Chromosome"/>
</dbReference>
<dbReference type="NCBIfam" id="TIGR02093">
    <property type="entry name" value="P_ylase"/>
    <property type="match status" value="1"/>
</dbReference>
<dbReference type="InterPro" id="IPR000811">
    <property type="entry name" value="Glyco_trans_35"/>
</dbReference>
<dbReference type="GO" id="GO:0008184">
    <property type="term" value="F:glycogen phosphorylase activity"/>
    <property type="evidence" value="ECO:0007669"/>
    <property type="project" value="InterPro"/>
</dbReference>
<feature type="modified residue" description="N6-(pyridoxal phosphate)lysine" evidence="11">
    <location>
        <position position="665"/>
    </location>
</feature>
<comment type="function">
    <text evidence="10">Phosphorylase is an important allosteric enzyme in carbohydrate metabolism. Enzymes from different sources differ in their regulatory mechanisms and in their natural substrates. However, all known phosphorylases share catalytic and structural properties.</text>
</comment>
<dbReference type="SUPFAM" id="SSF53756">
    <property type="entry name" value="UDP-Glycosyltransferase/glycogen phosphorylase"/>
    <property type="match status" value="1"/>
</dbReference>
<dbReference type="HOGENOM" id="CLU_010198_1_1_9"/>
<evidence type="ECO:0000256" key="2">
    <source>
        <dbReference type="ARBA" id="ARBA00001933"/>
    </source>
</evidence>
<comment type="catalytic activity">
    <reaction evidence="1 12">
        <text>[(1-&gt;4)-alpha-D-glucosyl](n) + phosphate = [(1-&gt;4)-alpha-D-glucosyl](n-1) + alpha-D-glucose 1-phosphate</text>
        <dbReference type="Rhea" id="RHEA:41732"/>
        <dbReference type="Rhea" id="RHEA-COMP:9584"/>
        <dbReference type="Rhea" id="RHEA-COMP:9586"/>
        <dbReference type="ChEBI" id="CHEBI:15444"/>
        <dbReference type="ChEBI" id="CHEBI:43474"/>
        <dbReference type="ChEBI" id="CHEBI:58601"/>
        <dbReference type="EC" id="2.4.1.1"/>
    </reaction>
</comment>
<comment type="function">
    <text evidence="12">Allosteric enzyme that catalyzes the rate-limiting step in glycogen catabolism, the phosphorolytic cleavage of glycogen to produce glucose-1-phosphate, and plays a central role in maintaining cellular and organismal glucose homeostasis.</text>
</comment>
<keyword evidence="5" id="KW-0321">Glycogen metabolism</keyword>
<comment type="similarity">
    <text evidence="3 12">Belongs to the glycogen phosphorylase family.</text>
</comment>
<dbReference type="STRING" id="293826.Amet_2945"/>
<accession>A6TSC7</accession>
<dbReference type="GO" id="GO:0005980">
    <property type="term" value="P:glycogen catabolic process"/>
    <property type="evidence" value="ECO:0007669"/>
    <property type="project" value="TreeGrafter"/>
</dbReference>
<dbReference type="PANTHER" id="PTHR11468:SF3">
    <property type="entry name" value="GLYCOGEN PHOSPHORYLASE, LIVER FORM"/>
    <property type="match status" value="1"/>
</dbReference>
<dbReference type="CDD" id="cd04300">
    <property type="entry name" value="GT35_Glycogen_Phosphorylase"/>
    <property type="match status" value="1"/>
</dbReference>
<protein>
    <recommendedName>
        <fullName evidence="12">Alpha-1,4 glucan phosphorylase</fullName>
        <ecNumber evidence="12">2.4.1.1</ecNumber>
    </recommendedName>
</protein>
<reference evidence="14" key="1">
    <citation type="journal article" date="2016" name="Genome Announc.">
        <title>Complete genome sequence of Alkaliphilus metalliredigens strain QYMF, an alkaliphilic and metal-reducing bacterium isolated from borax-contaminated leachate ponds.</title>
        <authorList>
            <person name="Hwang C."/>
            <person name="Copeland A."/>
            <person name="Lucas S."/>
            <person name="Lapidus A."/>
            <person name="Barry K."/>
            <person name="Detter J.C."/>
            <person name="Glavina Del Rio T."/>
            <person name="Hammon N."/>
            <person name="Israni S."/>
            <person name="Dalin E."/>
            <person name="Tice H."/>
            <person name="Pitluck S."/>
            <person name="Chertkov O."/>
            <person name="Brettin T."/>
            <person name="Bruce D."/>
            <person name="Han C."/>
            <person name="Schmutz J."/>
            <person name="Larimer F."/>
            <person name="Land M.L."/>
            <person name="Hauser L."/>
            <person name="Kyrpides N."/>
            <person name="Mikhailova N."/>
            <person name="Ye Q."/>
            <person name="Zhou J."/>
            <person name="Richardson P."/>
            <person name="Fields M.W."/>
        </authorList>
    </citation>
    <scope>NUCLEOTIDE SEQUENCE [LARGE SCALE GENOMIC DNA]</scope>
    <source>
        <strain evidence="14">QYMF</strain>
    </source>
</reference>
<evidence type="ECO:0000313" key="14">
    <source>
        <dbReference type="Proteomes" id="UP000001572"/>
    </source>
</evidence>
<dbReference type="InterPro" id="IPR011833">
    <property type="entry name" value="Glycg_phsphrylas"/>
</dbReference>
<keyword evidence="4" id="KW-0597">Phosphoprotein</keyword>
<dbReference type="PANTHER" id="PTHR11468">
    <property type="entry name" value="GLYCOGEN PHOSPHORYLASE"/>
    <property type="match status" value="1"/>
</dbReference>
<dbReference type="PIRSF" id="PIRSF000460">
    <property type="entry name" value="Pprylas_GlgP"/>
    <property type="match status" value="1"/>
</dbReference>
<evidence type="ECO:0000256" key="4">
    <source>
        <dbReference type="ARBA" id="ARBA00022553"/>
    </source>
</evidence>
<dbReference type="GO" id="GO:0005737">
    <property type="term" value="C:cytoplasm"/>
    <property type="evidence" value="ECO:0007669"/>
    <property type="project" value="TreeGrafter"/>
</dbReference>
<evidence type="ECO:0000256" key="7">
    <source>
        <dbReference type="ARBA" id="ARBA00022679"/>
    </source>
</evidence>
<gene>
    <name evidence="13" type="ordered locus">Amet_2945</name>
</gene>
<evidence type="ECO:0000256" key="9">
    <source>
        <dbReference type="ARBA" id="ARBA00023277"/>
    </source>
</evidence>
<keyword evidence="6 12" id="KW-0328">Glycosyltransferase</keyword>
<dbReference type="Gene3D" id="3.40.50.2000">
    <property type="entry name" value="Glycogen Phosphorylase B"/>
    <property type="match status" value="2"/>
</dbReference>
<evidence type="ECO:0000256" key="1">
    <source>
        <dbReference type="ARBA" id="ARBA00001275"/>
    </source>
</evidence>
<dbReference type="InterPro" id="IPR035090">
    <property type="entry name" value="Pyridoxal_P_attach_site"/>
</dbReference>
<dbReference type="EMBL" id="CP000724">
    <property type="protein sequence ID" value="ABR49095.1"/>
    <property type="molecule type" value="Genomic_DNA"/>
</dbReference>
<dbReference type="GO" id="GO:0030170">
    <property type="term" value="F:pyridoxal phosphate binding"/>
    <property type="evidence" value="ECO:0007669"/>
    <property type="project" value="InterPro"/>
</dbReference>
<keyword evidence="7 12" id="KW-0808">Transferase</keyword>
<evidence type="ECO:0000256" key="10">
    <source>
        <dbReference type="ARBA" id="ARBA00025174"/>
    </source>
</evidence>
<dbReference type="AlphaFoldDB" id="A6TSC7"/>
<evidence type="ECO:0000256" key="11">
    <source>
        <dbReference type="PIRSR" id="PIRSR000460-1"/>
    </source>
</evidence>
<name>A6TSC7_ALKMQ</name>
<dbReference type="FunFam" id="3.40.50.2000:FF:000005">
    <property type="entry name" value="Alpha-1,4 glucan phosphorylase"/>
    <property type="match status" value="1"/>
</dbReference>
<keyword evidence="14" id="KW-1185">Reference proteome</keyword>
<evidence type="ECO:0000256" key="5">
    <source>
        <dbReference type="ARBA" id="ARBA00022600"/>
    </source>
</evidence>
<evidence type="ECO:0000256" key="12">
    <source>
        <dbReference type="RuleBase" id="RU000587"/>
    </source>
</evidence>
<keyword evidence="9 12" id="KW-0119">Carbohydrate metabolism</keyword>
<dbReference type="PROSITE" id="PS00102">
    <property type="entry name" value="PHOSPHORYLASE"/>
    <property type="match status" value="1"/>
</dbReference>
<proteinExistence type="inferred from homology"/>
<dbReference type="CAZy" id="GT35">
    <property type="family name" value="Glycosyltransferase Family 35"/>
</dbReference>
<dbReference type="FunFam" id="3.40.50.2000:FF:000153">
    <property type="entry name" value="Alpha-1,4 glucan phosphorylase"/>
    <property type="match status" value="1"/>
</dbReference>
<keyword evidence="8 11" id="KW-0663">Pyridoxal phosphate</keyword>
<dbReference type="EC" id="2.4.1.1" evidence="12"/>
<dbReference type="Pfam" id="PF00343">
    <property type="entry name" value="Phosphorylase"/>
    <property type="match status" value="1"/>
</dbReference>
<sequence>MKDKNNDSESTNREKVEAMKLEIALKLGTIFGRNLEDASKEQMYRATASVLRDRIMQQWAYSKEKVNKTDGKELYYLSMEFLMGRFFDNFIMNLMLQEDVTTACSELGIELKELQDIEPDPGLGNGGLGRLAACFLDSLATLGYVGHGNGIRFEYGLFKQKIADGYQIELPDSWLEHGNIWEVAKPEEPEIVNFGGELEKKMVDGRLIVEQKNCYRIKAIPYDMPVVGYNSGVTNTLRLWGARSTKHLNMGLFGRGQYMDAIEEKELAEVISKILYPDDNHVEGKSLRLKQQYFFVSASIQSIIRKYKKNGNDVRELPDKVVIHINDTHPGLAIPELMRILMDDEGLGWTEAWSITSKIFAYTNHTILPEALEKWKVDMFKELLPRVYEIIHEINERFCKVLWERYPEQWDKITEMAIISYHEIHMAKLCIVGSFSLNGVAKLHSEILKETVFNDFYDIYPEKFKSITNGVTHRRFLLKANPGLSKLITSSIGDEWIKDASRLKELESFAKDKGFQEALAKTRLINKEALAHDIMSQLGIKVDTSSIFDVHVKRLHEYKRQLLNVLHIMHLYNRLKENPDLEMHPRTFIFSGKAAPGYHRAKLIIKLIHSVAEKVNHDTSIQDKLKVVFLENYCVSLAEKIIPATDVSEQISTAGKEASGTGNMKFMLNGALTIGTLDGANVEMSELVGDDNIFIFGLTIDQVDEYWRQGNYHPYKLYEGNPNLKQILDQLLEGFFNQEESHLFNEIYQDLLYGDGSRGDTYYLLKDFQPYCDAHGLIDKTYGNKSAWWEKSIINIANGGYFSSDRTIEEYSEKIWHLPKHNFEQKM</sequence>
<evidence type="ECO:0000256" key="3">
    <source>
        <dbReference type="ARBA" id="ARBA00006047"/>
    </source>
</evidence>
<evidence type="ECO:0000256" key="8">
    <source>
        <dbReference type="ARBA" id="ARBA00022898"/>
    </source>
</evidence>
<comment type="cofactor">
    <cofactor evidence="2 12">
        <name>pyridoxal 5'-phosphate</name>
        <dbReference type="ChEBI" id="CHEBI:597326"/>
    </cofactor>
</comment>
<organism evidence="13 14">
    <name type="scientific">Alkaliphilus metalliredigens (strain QYMF)</name>
    <dbReference type="NCBI Taxonomy" id="293826"/>
    <lineage>
        <taxon>Bacteria</taxon>
        <taxon>Bacillati</taxon>
        <taxon>Bacillota</taxon>
        <taxon>Clostridia</taxon>
        <taxon>Peptostreptococcales</taxon>
        <taxon>Natronincolaceae</taxon>
        <taxon>Alkaliphilus</taxon>
    </lineage>
</organism>
<dbReference type="eggNOG" id="COG0058">
    <property type="taxonomic scope" value="Bacteria"/>
</dbReference>
<evidence type="ECO:0000256" key="6">
    <source>
        <dbReference type="ARBA" id="ARBA00022676"/>
    </source>
</evidence>
<dbReference type="KEGG" id="amt:Amet_2945"/>